<name>A0ABV7WPH3_9GAMM</name>
<evidence type="ECO:0000259" key="6">
    <source>
        <dbReference type="Pfam" id="PF20979"/>
    </source>
</evidence>
<dbReference type="Proteomes" id="UP001595710">
    <property type="component" value="Unassembled WGS sequence"/>
</dbReference>
<feature type="binding site" evidence="4">
    <location>
        <position position="277"/>
    </location>
    <ligand>
        <name>L-citrulline</name>
        <dbReference type="ChEBI" id="CHEBI:57743"/>
    </ligand>
</feature>
<dbReference type="EMBL" id="JBHRYN010000006">
    <property type="protein sequence ID" value="MFC3700754.1"/>
    <property type="molecule type" value="Genomic_DNA"/>
</dbReference>
<feature type="binding site" evidence="4">
    <location>
        <position position="37"/>
    </location>
    <ligand>
        <name>ATP</name>
        <dbReference type="ChEBI" id="CHEBI:30616"/>
    </ligand>
</feature>
<dbReference type="CDD" id="cd01999">
    <property type="entry name" value="ASS"/>
    <property type="match status" value="1"/>
</dbReference>
<comment type="pathway">
    <text evidence="4">Amino-acid biosynthesis; L-arginine biosynthesis; L-arginine from L-ornithine and carbamoyl phosphate: step 2/3.</text>
</comment>
<keyword evidence="1 4" id="KW-0436">Ligase</keyword>
<feature type="binding site" evidence="4">
    <location>
        <position position="88"/>
    </location>
    <ligand>
        <name>L-citrulline</name>
        <dbReference type="ChEBI" id="CHEBI:57743"/>
    </ligand>
</feature>
<keyword evidence="4" id="KW-0028">Amino-acid biosynthesis</keyword>
<keyword evidence="4" id="KW-0963">Cytoplasm</keyword>
<dbReference type="PANTHER" id="PTHR11587">
    <property type="entry name" value="ARGININOSUCCINATE SYNTHASE"/>
    <property type="match status" value="1"/>
</dbReference>
<dbReference type="InterPro" id="IPR048268">
    <property type="entry name" value="Arginosuc_syn_C"/>
</dbReference>
<comment type="subunit">
    <text evidence="4">Homotetramer.</text>
</comment>
<feature type="domain" description="Arginosuccinate synthase-like N-terminal" evidence="5">
    <location>
        <begin position="6"/>
        <end position="167"/>
    </location>
</feature>
<feature type="binding site" evidence="4">
    <location>
        <position position="125"/>
    </location>
    <ligand>
        <name>L-aspartate</name>
        <dbReference type="ChEBI" id="CHEBI:29991"/>
    </ligand>
</feature>
<evidence type="ECO:0000313" key="8">
    <source>
        <dbReference type="Proteomes" id="UP001595710"/>
    </source>
</evidence>
<sequence length="406" mass="45432">MSDIKKVVLAYSGGLDTSVIAKWISETYNCEVVTFTADLGQGEEVEPARAKAQALGIKEIFIEDLREEFVRDYVYPMFRANTIYEGEYLLGTSIARPLIAKRLIEIANETGADAIAHGATGKGNDQVRFELGAYALKPGVKVVAPWREWELTSRETLMAYCEEHDIPVDFNKAGKKSPYSMDANLLHISYESGILEDPWVEAEEDMWRWSVSPEAAPDTPTYIELTYEKGDIVAIDGKAMSPAEVLTYLNKVGGDNGIGRIDIVENRYVGMKARGCYETPGGTIMLRAHRAIESITLDREVAHLKDSLMPKYAELIYNGYWWSPERKMMQEMIDSSQEHVNGDVRLKLYKGNVIVVGRRSNDTLFDENIATMEDDAGAYDQQDAEGFIKLNALRLKIAASKGRSPL</sequence>
<dbReference type="InterPro" id="IPR001518">
    <property type="entry name" value="Arginosuc_synth"/>
</dbReference>
<keyword evidence="2 4" id="KW-0547">Nucleotide-binding</keyword>
<feature type="domain" description="Arginosuccinate synthase C-terminal" evidence="6">
    <location>
        <begin position="179"/>
        <end position="397"/>
    </location>
</feature>
<protein>
    <recommendedName>
        <fullName evidence="4">Argininosuccinate synthase</fullName>
        <ecNumber evidence="4">6.3.4.5</ecNumber>
    </recommendedName>
    <alternativeName>
        <fullName evidence="4">Citrulline--aspartate ligase</fullName>
    </alternativeName>
</protein>
<dbReference type="PROSITE" id="PS00565">
    <property type="entry name" value="ARGININOSUCCIN_SYN_2"/>
    <property type="match status" value="1"/>
</dbReference>
<feature type="binding site" evidence="4">
    <location>
        <position position="128"/>
    </location>
    <ligand>
        <name>L-citrulline</name>
        <dbReference type="ChEBI" id="CHEBI:57743"/>
    </ligand>
</feature>
<dbReference type="InterPro" id="IPR023434">
    <property type="entry name" value="Arginosuc_synth_type_1_subfam"/>
</dbReference>
<keyword evidence="8" id="KW-1185">Reference proteome</keyword>
<comment type="similarity">
    <text evidence="4">Belongs to the argininosuccinate synthase family. Type 1 subfamily.</text>
</comment>
<evidence type="ECO:0000256" key="4">
    <source>
        <dbReference type="HAMAP-Rule" id="MF_00005"/>
    </source>
</evidence>
<gene>
    <name evidence="4" type="primary">argG</name>
    <name evidence="7" type="ORF">ACFOND_03800</name>
</gene>
<comment type="subcellular location">
    <subcellularLocation>
        <location evidence="4">Cytoplasm</location>
    </subcellularLocation>
</comment>
<feature type="binding site" evidence="4">
    <location>
        <position position="124"/>
    </location>
    <ligand>
        <name>L-aspartate</name>
        <dbReference type="ChEBI" id="CHEBI:29991"/>
    </ligand>
</feature>
<dbReference type="Pfam" id="PF00764">
    <property type="entry name" value="Arginosuc_synth"/>
    <property type="match status" value="1"/>
</dbReference>
<evidence type="ECO:0000256" key="1">
    <source>
        <dbReference type="ARBA" id="ARBA00022598"/>
    </source>
</evidence>
<evidence type="ECO:0000259" key="5">
    <source>
        <dbReference type="Pfam" id="PF00764"/>
    </source>
</evidence>
<evidence type="ECO:0000256" key="2">
    <source>
        <dbReference type="ARBA" id="ARBA00022741"/>
    </source>
</evidence>
<dbReference type="PANTHER" id="PTHR11587:SF2">
    <property type="entry name" value="ARGININOSUCCINATE SYNTHASE"/>
    <property type="match status" value="1"/>
</dbReference>
<dbReference type="InterPro" id="IPR018223">
    <property type="entry name" value="Arginosuc_synth_CS"/>
</dbReference>
<dbReference type="GO" id="GO:0004055">
    <property type="term" value="F:argininosuccinate synthase activity"/>
    <property type="evidence" value="ECO:0007669"/>
    <property type="project" value="UniProtKB-EC"/>
</dbReference>
<dbReference type="PROSITE" id="PS00564">
    <property type="entry name" value="ARGININOSUCCIN_SYN_1"/>
    <property type="match status" value="1"/>
</dbReference>
<feature type="binding site" evidence="4">
    <location>
        <position position="124"/>
    </location>
    <ligand>
        <name>L-citrulline</name>
        <dbReference type="ChEBI" id="CHEBI:57743"/>
    </ligand>
</feature>
<accession>A0ABV7WPH3</accession>
<feature type="binding site" evidence="4">
    <location>
        <position position="265"/>
    </location>
    <ligand>
        <name>L-citrulline</name>
        <dbReference type="ChEBI" id="CHEBI:57743"/>
    </ligand>
</feature>
<feature type="binding site" evidence="4">
    <location>
        <begin position="10"/>
        <end position="18"/>
    </location>
    <ligand>
        <name>ATP</name>
        <dbReference type="ChEBI" id="CHEBI:30616"/>
    </ligand>
</feature>
<dbReference type="EC" id="6.3.4.5" evidence="4"/>
<keyword evidence="4" id="KW-0055">Arginine biosynthesis</keyword>
<feature type="binding site" evidence="4">
    <location>
        <position position="189"/>
    </location>
    <ligand>
        <name>L-citrulline</name>
        <dbReference type="ChEBI" id="CHEBI:57743"/>
    </ligand>
</feature>
<comment type="caution">
    <text evidence="7">The sequence shown here is derived from an EMBL/GenBank/DDBJ whole genome shotgun (WGS) entry which is preliminary data.</text>
</comment>
<evidence type="ECO:0000313" key="7">
    <source>
        <dbReference type="EMBL" id="MFC3700754.1"/>
    </source>
</evidence>
<keyword evidence="3 4" id="KW-0067">ATP-binding</keyword>
<feature type="binding site" evidence="4">
    <location>
        <position position="93"/>
    </location>
    <ligand>
        <name>L-citrulline</name>
        <dbReference type="ChEBI" id="CHEBI:57743"/>
    </ligand>
</feature>
<evidence type="ECO:0000256" key="3">
    <source>
        <dbReference type="ARBA" id="ARBA00022840"/>
    </source>
</evidence>
<dbReference type="NCBIfam" id="TIGR00032">
    <property type="entry name" value="argG"/>
    <property type="match status" value="1"/>
</dbReference>
<dbReference type="InterPro" id="IPR048267">
    <property type="entry name" value="Arginosuc_syn_N"/>
</dbReference>
<feature type="binding site" evidence="4">
    <location>
        <position position="118"/>
    </location>
    <ligand>
        <name>ATP</name>
        <dbReference type="ChEBI" id="CHEBI:30616"/>
    </ligand>
</feature>
<feature type="binding site" evidence="4">
    <location>
        <position position="180"/>
    </location>
    <ligand>
        <name>L-citrulline</name>
        <dbReference type="ChEBI" id="CHEBI:57743"/>
    </ligand>
</feature>
<organism evidence="7 8">
    <name type="scientific">Reinekea marina</name>
    <dbReference type="NCBI Taxonomy" id="1310421"/>
    <lineage>
        <taxon>Bacteria</taxon>
        <taxon>Pseudomonadati</taxon>
        <taxon>Pseudomonadota</taxon>
        <taxon>Gammaproteobacteria</taxon>
        <taxon>Oceanospirillales</taxon>
        <taxon>Saccharospirillaceae</taxon>
        <taxon>Reinekea</taxon>
    </lineage>
</organism>
<feature type="binding site" evidence="4">
    <location>
        <position position="120"/>
    </location>
    <ligand>
        <name>L-aspartate</name>
        <dbReference type="ChEBI" id="CHEBI:29991"/>
    </ligand>
</feature>
<comment type="catalytic activity">
    <reaction evidence="4">
        <text>L-citrulline + L-aspartate + ATP = 2-(N(omega)-L-arginino)succinate + AMP + diphosphate + H(+)</text>
        <dbReference type="Rhea" id="RHEA:10932"/>
        <dbReference type="ChEBI" id="CHEBI:15378"/>
        <dbReference type="ChEBI" id="CHEBI:29991"/>
        <dbReference type="ChEBI" id="CHEBI:30616"/>
        <dbReference type="ChEBI" id="CHEBI:33019"/>
        <dbReference type="ChEBI" id="CHEBI:57472"/>
        <dbReference type="ChEBI" id="CHEBI:57743"/>
        <dbReference type="ChEBI" id="CHEBI:456215"/>
        <dbReference type="EC" id="6.3.4.5"/>
    </reaction>
</comment>
<reference evidence="8" key="1">
    <citation type="journal article" date="2019" name="Int. J. Syst. Evol. Microbiol.">
        <title>The Global Catalogue of Microorganisms (GCM) 10K type strain sequencing project: providing services to taxonomists for standard genome sequencing and annotation.</title>
        <authorList>
            <consortium name="The Broad Institute Genomics Platform"/>
            <consortium name="The Broad Institute Genome Sequencing Center for Infectious Disease"/>
            <person name="Wu L."/>
            <person name="Ma J."/>
        </authorList>
    </citation>
    <scope>NUCLEOTIDE SEQUENCE [LARGE SCALE GENOMIC DNA]</scope>
    <source>
        <strain evidence="8">CECT 8288</strain>
    </source>
</reference>
<dbReference type="Pfam" id="PF20979">
    <property type="entry name" value="Arginosuc_syn_C"/>
    <property type="match status" value="1"/>
</dbReference>
<proteinExistence type="inferred from homology"/>
<dbReference type="NCBIfam" id="NF001770">
    <property type="entry name" value="PRK00509.1"/>
    <property type="match status" value="1"/>
</dbReference>
<dbReference type="RefSeq" id="WP_216001236.1">
    <property type="nucleotide sequence ID" value="NZ_JAUFQI010000001.1"/>
</dbReference>
<dbReference type="HAMAP" id="MF_00005">
    <property type="entry name" value="Arg_succ_synth_type1"/>
    <property type="match status" value="1"/>
</dbReference>